<reference evidence="11 12" key="1">
    <citation type="journal article" date="2016" name="Mol. Biol. Evol.">
        <title>Comparative Genomics of Early-Diverging Mushroom-Forming Fungi Provides Insights into the Origins of Lignocellulose Decay Capabilities.</title>
        <authorList>
            <person name="Nagy L.G."/>
            <person name="Riley R."/>
            <person name="Tritt A."/>
            <person name="Adam C."/>
            <person name="Daum C."/>
            <person name="Floudas D."/>
            <person name="Sun H."/>
            <person name="Yadav J.S."/>
            <person name="Pangilinan J."/>
            <person name="Larsson K.H."/>
            <person name="Matsuura K."/>
            <person name="Barry K."/>
            <person name="Labutti K."/>
            <person name="Kuo R."/>
            <person name="Ohm R.A."/>
            <person name="Bhattacharya S.S."/>
            <person name="Shirouzu T."/>
            <person name="Yoshinaga Y."/>
            <person name="Martin F.M."/>
            <person name="Grigoriev I.V."/>
            <person name="Hibbett D.S."/>
        </authorList>
    </citation>
    <scope>NUCLEOTIDE SEQUENCE [LARGE SCALE GENOMIC DNA]</scope>
    <source>
        <strain evidence="11 12">L-15889</strain>
    </source>
</reference>
<feature type="compositionally biased region" description="Low complexity" evidence="9">
    <location>
        <begin position="394"/>
        <end position="404"/>
    </location>
</feature>
<dbReference type="SMART" id="SM00401">
    <property type="entry name" value="ZnF_GATA"/>
    <property type="match status" value="2"/>
</dbReference>
<name>A0A165NC76_9APHY</name>
<keyword evidence="3 8" id="KW-0863">Zinc-finger</keyword>
<organism evidence="11 12">
    <name type="scientific">Daedalea quercina L-15889</name>
    <dbReference type="NCBI Taxonomy" id="1314783"/>
    <lineage>
        <taxon>Eukaryota</taxon>
        <taxon>Fungi</taxon>
        <taxon>Dikarya</taxon>
        <taxon>Basidiomycota</taxon>
        <taxon>Agaricomycotina</taxon>
        <taxon>Agaricomycetes</taxon>
        <taxon>Polyporales</taxon>
        <taxon>Fomitopsis</taxon>
    </lineage>
</organism>
<proteinExistence type="predicted"/>
<evidence type="ECO:0000313" key="12">
    <source>
        <dbReference type="Proteomes" id="UP000076727"/>
    </source>
</evidence>
<feature type="region of interest" description="Disordered" evidence="9">
    <location>
        <begin position="113"/>
        <end position="133"/>
    </location>
</feature>
<dbReference type="PROSITE" id="PS50114">
    <property type="entry name" value="GATA_ZN_FINGER_2"/>
    <property type="match status" value="2"/>
</dbReference>
<evidence type="ECO:0000256" key="4">
    <source>
        <dbReference type="ARBA" id="ARBA00022833"/>
    </source>
</evidence>
<dbReference type="CDD" id="cd00202">
    <property type="entry name" value="ZnF_GATA"/>
    <property type="match status" value="2"/>
</dbReference>
<feature type="compositionally biased region" description="Polar residues" evidence="9">
    <location>
        <begin position="562"/>
        <end position="572"/>
    </location>
</feature>
<dbReference type="InterPro" id="IPR000679">
    <property type="entry name" value="Znf_GATA"/>
</dbReference>
<evidence type="ECO:0000313" key="11">
    <source>
        <dbReference type="EMBL" id="KZT66794.1"/>
    </source>
</evidence>
<dbReference type="EMBL" id="KV429084">
    <property type="protein sequence ID" value="KZT66794.1"/>
    <property type="molecule type" value="Genomic_DNA"/>
</dbReference>
<dbReference type="Gene3D" id="3.30.50.10">
    <property type="entry name" value="Erythroid Transcription Factor GATA-1, subunit A"/>
    <property type="match status" value="2"/>
</dbReference>
<dbReference type="InterPro" id="IPR039355">
    <property type="entry name" value="Transcription_factor_GATA"/>
</dbReference>
<feature type="compositionally biased region" description="Polar residues" evidence="9">
    <location>
        <begin position="376"/>
        <end position="393"/>
    </location>
</feature>
<dbReference type="PANTHER" id="PTHR10071:SF281">
    <property type="entry name" value="BOX A-BINDING FACTOR-RELATED"/>
    <property type="match status" value="1"/>
</dbReference>
<evidence type="ECO:0000256" key="7">
    <source>
        <dbReference type="ARBA" id="ARBA00023242"/>
    </source>
</evidence>
<protein>
    <recommendedName>
        <fullName evidence="10">GATA-type domain-containing protein</fullName>
    </recommendedName>
</protein>
<keyword evidence="5" id="KW-0805">Transcription regulation</keyword>
<evidence type="ECO:0000256" key="1">
    <source>
        <dbReference type="ARBA" id="ARBA00004123"/>
    </source>
</evidence>
<feature type="region of interest" description="Disordered" evidence="9">
    <location>
        <begin position="157"/>
        <end position="213"/>
    </location>
</feature>
<dbReference type="InterPro" id="IPR013860">
    <property type="entry name" value="AreA_GATA"/>
</dbReference>
<evidence type="ECO:0000259" key="10">
    <source>
        <dbReference type="PROSITE" id="PS50114"/>
    </source>
</evidence>
<feature type="compositionally biased region" description="Low complexity" evidence="9">
    <location>
        <begin position="305"/>
        <end position="318"/>
    </location>
</feature>
<feature type="region of interest" description="Disordered" evidence="9">
    <location>
        <begin position="299"/>
        <end position="410"/>
    </location>
</feature>
<dbReference type="PROSITE" id="PS00344">
    <property type="entry name" value="GATA_ZN_FINGER_1"/>
    <property type="match status" value="1"/>
</dbReference>
<keyword evidence="2" id="KW-0479">Metal-binding</keyword>
<dbReference type="GO" id="GO:0000122">
    <property type="term" value="P:negative regulation of transcription by RNA polymerase II"/>
    <property type="evidence" value="ECO:0007669"/>
    <property type="project" value="TreeGrafter"/>
</dbReference>
<dbReference type="AlphaFoldDB" id="A0A165NC76"/>
<evidence type="ECO:0000256" key="5">
    <source>
        <dbReference type="ARBA" id="ARBA00023015"/>
    </source>
</evidence>
<gene>
    <name evidence="11" type="ORF">DAEQUDRAFT_767757</name>
</gene>
<dbReference type="InterPro" id="IPR013088">
    <property type="entry name" value="Znf_NHR/GATA"/>
</dbReference>
<dbReference type="Proteomes" id="UP000076727">
    <property type="component" value="Unassembled WGS sequence"/>
</dbReference>
<keyword evidence="7" id="KW-0539">Nucleus</keyword>
<dbReference type="STRING" id="1314783.A0A165NC76"/>
<accession>A0A165NC76</accession>
<dbReference type="OrthoDB" id="515401at2759"/>
<feature type="compositionally biased region" description="Low complexity" evidence="9">
    <location>
        <begin position="659"/>
        <end position="670"/>
    </location>
</feature>
<feature type="domain" description="GATA-type" evidence="10">
    <location>
        <begin position="413"/>
        <end position="461"/>
    </location>
</feature>
<evidence type="ECO:0000256" key="3">
    <source>
        <dbReference type="ARBA" id="ARBA00022771"/>
    </source>
</evidence>
<feature type="compositionally biased region" description="Polar residues" evidence="9">
    <location>
        <begin position="176"/>
        <end position="189"/>
    </location>
</feature>
<feature type="region of interest" description="Disordered" evidence="9">
    <location>
        <begin position="634"/>
        <end position="670"/>
    </location>
</feature>
<feature type="domain" description="GATA-type" evidence="10">
    <location>
        <begin position="476"/>
        <end position="524"/>
    </location>
</feature>
<feature type="region of interest" description="Disordered" evidence="9">
    <location>
        <begin position="516"/>
        <end position="577"/>
    </location>
</feature>
<dbReference type="PANTHER" id="PTHR10071">
    <property type="entry name" value="TRANSCRIPTION FACTOR GATA FAMILY MEMBER"/>
    <property type="match status" value="1"/>
</dbReference>
<dbReference type="PRINTS" id="PR00619">
    <property type="entry name" value="GATAZNFINGER"/>
</dbReference>
<sequence length="805" mass="87699">MPNILNLKFKGNKSFVPFSNLNDGDSLTMTWKVCTKVASVLEQGQRLENLSWRLWHLQNIMVDSDNAKSKRDFKKLSKCMSDKLDKEKGRSIEELQAPGFRRNHSTELLQQRAAEREREREANQNGRPGTIHRMQFTFSVDQPALMTASSIEVKKPDLKPSAEFKDNALKRGRPATRSTAVTEDTSTTVSDKDQPLTQRGRKPVPATTDSRAPATDNMYSVAALRFPSLFSNDFGPTALLYPTPTTTNPMTYGEGVGSGANANDFSIMRPTIELPLDELLNADSPSGWPHIMHMQEDVEMKPQRDSSYPASSSSGRGTSTDDDEALLRSTTALRNVPPLSTPIEDVVPRTITPTRLGGNGTTPSQTNGNGKRPSLSVRTQSSARSSGPSATPVNNGSSGSQSSNTAPGGVKAECSNCGATHTPLWRRGLNDELNCNACGLYCKLHKRPRPKSMRNNHGEGRTQSAPRSDAQEIVAQCHNCHTTATPLWRKDDEGKTVCNACGLYYKLHGSSRPISMKSDVIRKRARHDARRVGNGPSETPSASPGASRRASPTMEATPTLAPDSSTTSTSMYNGEHMDYRPSMQSELMGALGDTNGSFGNGNSYFSYSGFPGPYNPDYLAQSQSIPADALPFASGDLSDVDNSGLETRSNKRRRMSNDSASEPPSSAVSLSSYADSFTSASSSASHSQRSSVDWPYDPYGGYGFNNRNNSMWHPPMLPPGGGDNNSPQFIHPPMLPPDNSPNMFLHSHGLQHDDDSLFATYLHPPMLPPDDSPAMAGLQLHPPMITNEWGKGHADSFYDTPMVTF</sequence>
<keyword evidence="4" id="KW-0862">Zinc</keyword>
<feature type="region of interest" description="Disordered" evidence="9">
    <location>
        <begin position="714"/>
        <end position="737"/>
    </location>
</feature>
<evidence type="ECO:0000256" key="6">
    <source>
        <dbReference type="ARBA" id="ARBA00023163"/>
    </source>
</evidence>
<feature type="region of interest" description="Disordered" evidence="9">
    <location>
        <begin position="447"/>
        <end position="467"/>
    </location>
</feature>
<feature type="compositionally biased region" description="Low complexity" evidence="9">
    <location>
        <begin position="540"/>
        <end position="552"/>
    </location>
</feature>
<feature type="compositionally biased region" description="Basic and acidic residues" evidence="9">
    <location>
        <begin position="157"/>
        <end position="169"/>
    </location>
</feature>
<keyword evidence="12" id="KW-1185">Reference proteome</keyword>
<dbReference type="Pfam" id="PF08550">
    <property type="entry name" value="GATA_AreA"/>
    <property type="match status" value="1"/>
</dbReference>
<dbReference type="GO" id="GO:0000981">
    <property type="term" value="F:DNA-binding transcription factor activity, RNA polymerase II-specific"/>
    <property type="evidence" value="ECO:0007669"/>
    <property type="project" value="TreeGrafter"/>
</dbReference>
<dbReference type="GO" id="GO:0000978">
    <property type="term" value="F:RNA polymerase II cis-regulatory region sequence-specific DNA binding"/>
    <property type="evidence" value="ECO:0007669"/>
    <property type="project" value="TreeGrafter"/>
</dbReference>
<dbReference type="GO" id="GO:0045944">
    <property type="term" value="P:positive regulation of transcription by RNA polymerase II"/>
    <property type="evidence" value="ECO:0007669"/>
    <property type="project" value="TreeGrafter"/>
</dbReference>
<dbReference type="SUPFAM" id="SSF57716">
    <property type="entry name" value="Glucocorticoid receptor-like (DNA-binding domain)"/>
    <property type="match status" value="2"/>
</dbReference>
<comment type="subcellular location">
    <subcellularLocation>
        <location evidence="1">Nucleus</location>
    </subcellularLocation>
</comment>
<dbReference type="FunFam" id="3.30.50.10:FF:000007">
    <property type="entry name" value="Nitrogen regulatory AreA, N-terminal"/>
    <property type="match status" value="1"/>
</dbReference>
<evidence type="ECO:0000256" key="9">
    <source>
        <dbReference type="SAM" id="MobiDB-lite"/>
    </source>
</evidence>
<evidence type="ECO:0000256" key="2">
    <source>
        <dbReference type="ARBA" id="ARBA00022723"/>
    </source>
</evidence>
<dbReference type="Pfam" id="PF00320">
    <property type="entry name" value="GATA"/>
    <property type="match status" value="2"/>
</dbReference>
<keyword evidence="6" id="KW-0804">Transcription</keyword>
<evidence type="ECO:0000256" key="8">
    <source>
        <dbReference type="PROSITE-ProRule" id="PRU00094"/>
    </source>
</evidence>
<feature type="compositionally biased region" description="Basic and acidic residues" evidence="9">
    <location>
        <begin position="113"/>
        <end position="122"/>
    </location>
</feature>
<dbReference type="GO" id="GO:0005634">
    <property type="term" value="C:nucleus"/>
    <property type="evidence" value="ECO:0007669"/>
    <property type="project" value="UniProtKB-SubCell"/>
</dbReference>
<dbReference type="GO" id="GO:0008270">
    <property type="term" value="F:zinc ion binding"/>
    <property type="evidence" value="ECO:0007669"/>
    <property type="project" value="UniProtKB-KW"/>
</dbReference>